<accession>A0ABW0HZT6</accession>
<dbReference type="Proteomes" id="UP001596113">
    <property type="component" value="Unassembled WGS sequence"/>
</dbReference>
<protein>
    <submittedName>
        <fullName evidence="2">Uncharacterized protein</fullName>
    </submittedName>
</protein>
<comment type="caution">
    <text evidence="2">The sequence shown here is derived from an EMBL/GenBank/DDBJ whole genome shotgun (WGS) entry which is preliminary data.</text>
</comment>
<dbReference type="SUPFAM" id="SSF51445">
    <property type="entry name" value="(Trans)glycosidases"/>
    <property type="match status" value="1"/>
</dbReference>
<gene>
    <name evidence="2" type="ORF">ACFPOF_21730</name>
</gene>
<keyword evidence="1" id="KW-0812">Transmembrane</keyword>
<organism evidence="2 3">
    <name type="scientific">Cohnella soli</name>
    <dbReference type="NCBI Taxonomy" id="425005"/>
    <lineage>
        <taxon>Bacteria</taxon>
        <taxon>Bacillati</taxon>
        <taxon>Bacillota</taxon>
        <taxon>Bacilli</taxon>
        <taxon>Bacillales</taxon>
        <taxon>Paenibacillaceae</taxon>
        <taxon>Cohnella</taxon>
    </lineage>
</organism>
<name>A0ABW0HZT6_9BACL</name>
<evidence type="ECO:0000313" key="3">
    <source>
        <dbReference type="Proteomes" id="UP001596113"/>
    </source>
</evidence>
<evidence type="ECO:0000313" key="2">
    <source>
        <dbReference type="EMBL" id="MFC5405372.1"/>
    </source>
</evidence>
<dbReference type="EMBL" id="JBHSMI010000029">
    <property type="protein sequence ID" value="MFC5405372.1"/>
    <property type="molecule type" value="Genomic_DNA"/>
</dbReference>
<dbReference type="RefSeq" id="WP_378136553.1">
    <property type="nucleotide sequence ID" value="NZ_JBHSMI010000029.1"/>
</dbReference>
<keyword evidence="1" id="KW-0472">Membrane</keyword>
<keyword evidence="1" id="KW-1133">Transmembrane helix</keyword>
<feature type="transmembrane region" description="Helical" evidence="1">
    <location>
        <begin position="6"/>
        <end position="26"/>
    </location>
</feature>
<proteinExistence type="predicted"/>
<keyword evidence="3" id="KW-1185">Reference proteome</keyword>
<evidence type="ECO:0000256" key="1">
    <source>
        <dbReference type="SAM" id="Phobius"/>
    </source>
</evidence>
<reference evidence="3" key="1">
    <citation type="journal article" date="2019" name="Int. J. Syst. Evol. Microbiol.">
        <title>The Global Catalogue of Microorganisms (GCM) 10K type strain sequencing project: providing services to taxonomists for standard genome sequencing and annotation.</title>
        <authorList>
            <consortium name="The Broad Institute Genomics Platform"/>
            <consortium name="The Broad Institute Genome Sequencing Center for Infectious Disease"/>
            <person name="Wu L."/>
            <person name="Ma J."/>
        </authorList>
    </citation>
    <scope>NUCLEOTIDE SEQUENCE [LARGE SCALE GENOMIC DNA]</scope>
    <source>
        <strain evidence="3">CGMCC 1.18575</strain>
    </source>
</reference>
<dbReference type="InterPro" id="IPR017853">
    <property type="entry name" value="GH"/>
</dbReference>
<sequence>MALKRIMITMLICLVIATVLMLKWGLEKPPIKGTWVWDTTTLMQDKSKMLAFAEEQGVNVIFLHIDRKSEDYEPYRVFVEEAHRLGIEVEALGGDPAWGLTDHVEDIEAFIGWMKGYQSAAGEQAAFDGIHVDIEPYLLKEWDQDRGDIVRQWMGNVDDLVKMAKRDLILRVSADLPFWIHTIPAGDSGSGNVGAWMLERLDRVVLMDYRNFAIGGNGIIANALPMIKEGTQAGKPVLIGLEMVPSDEGEHISFYKKGESSLHRQMQLSHIVMRWYAGYEGFAIHDYKNWEKASRS</sequence>